<feature type="transmembrane region" description="Helical" evidence="13">
    <location>
        <begin position="119"/>
        <end position="141"/>
    </location>
</feature>
<dbReference type="InterPro" id="IPR003594">
    <property type="entry name" value="HATPase_dom"/>
</dbReference>
<dbReference type="SMART" id="SM00388">
    <property type="entry name" value="HisKA"/>
    <property type="match status" value="1"/>
</dbReference>
<dbReference type="SMART" id="SM00387">
    <property type="entry name" value="HATPase_c"/>
    <property type="match status" value="1"/>
</dbReference>
<evidence type="ECO:0000259" key="15">
    <source>
        <dbReference type="PROSITE" id="PS50885"/>
    </source>
</evidence>
<feature type="domain" description="HAMP" evidence="15">
    <location>
        <begin position="144"/>
        <end position="192"/>
    </location>
</feature>
<evidence type="ECO:0000256" key="12">
    <source>
        <dbReference type="ARBA" id="ARBA00023012"/>
    </source>
</evidence>
<dbReference type="SUPFAM" id="SSF55874">
    <property type="entry name" value="ATPase domain of HSP90 chaperone/DNA topoisomerase II/histidine kinase"/>
    <property type="match status" value="1"/>
</dbReference>
<evidence type="ECO:0000259" key="14">
    <source>
        <dbReference type="PROSITE" id="PS50109"/>
    </source>
</evidence>
<dbReference type="Pfam" id="PF02518">
    <property type="entry name" value="HATPase_c"/>
    <property type="match status" value="1"/>
</dbReference>
<dbReference type="CDD" id="cd00082">
    <property type="entry name" value="HisKA"/>
    <property type="match status" value="1"/>
</dbReference>
<dbReference type="GO" id="GO:0016301">
    <property type="term" value="F:kinase activity"/>
    <property type="evidence" value="ECO:0007669"/>
    <property type="project" value="UniProtKB-KW"/>
</dbReference>
<keyword evidence="11 13" id="KW-1133">Transmembrane helix</keyword>
<evidence type="ECO:0000256" key="3">
    <source>
        <dbReference type="ARBA" id="ARBA00012438"/>
    </source>
</evidence>
<dbReference type="PROSITE" id="PS50109">
    <property type="entry name" value="HIS_KIN"/>
    <property type="match status" value="1"/>
</dbReference>
<dbReference type="InterPro" id="IPR003661">
    <property type="entry name" value="HisK_dim/P_dom"/>
</dbReference>
<keyword evidence="13" id="KW-0472">Membrane</keyword>
<proteinExistence type="predicted"/>
<evidence type="ECO:0000256" key="9">
    <source>
        <dbReference type="ARBA" id="ARBA00022777"/>
    </source>
</evidence>
<keyword evidence="4" id="KW-1003">Cell membrane</keyword>
<organism evidence="16 17">
    <name type="scientific">Saccharothrix longispora</name>
    <dbReference type="NCBI Taxonomy" id="33920"/>
    <lineage>
        <taxon>Bacteria</taxon>
        <taxon>Bacillati</taxon>
        <taxon>Actinomycetota</taxon>
        <taxon>Actinomycetes</taxon>
        <taxon>Pseudonocardiales</taxon>
        <taxon>Pseudonocardiaceae</taxon>
        <taxon>Saccharothrix</taxon>
    </lineage>
</organism>
<sequence>MTRLAARALVRACGALAVPLVLLTVVLTVWHERGLVRERDRHDAALVAEVLTVSTDPDVLRAAVSRTEAGRSGRVEVRLPGGGVLGVRVDGPATVLAVRAAGGGEASVSLTPSPVPVPFATAALVLVLAAVCAAGAVLLGLRPLRPLAGALALITEVAGRDGGRVRVDGPRELVALAEAVNANADRTEHLLAKEREMIADVSHRLRTPLTALRLDADAIGTGAAADRVRASVEALGRDVDRIIHSLRPVAPVTTAPTCDLVTAVTERMVFWSAHAETQGRPCEVSLPDGPTPVPLSRDRLDAVVDALLANVFQHTPPAAPVCVEVVRHAGWVTLVVEDGGPGFADPGRALRRGASGSGSTGLGLDIARSTVEATGGHVVADRGRLGGARVRLRLCGIGREHSPEDPRAWRLWKDGRTRATG</sequence>
<dbReference type="EMBL" id="JAVDSG010000001">
    <property type="protein sequence ID" value="MDR6593498.1"/>
    <property type="molecule type" value="Genomic_DNA"/>
</dbReference>
<accession>A0ABU1PS77</accession>
<dbReference type="InterPro" id="IPR050980">
    <property type="entry name" value="2C_sensor_his_kinase"/>
</dbReference>
<name>A0ABU1PS77_9PSEU</name>
<dbReference type="Pfam" id="PF00512">
    <property type="entry name" value="HisKA"/>
    <property type="match status" value="1"/>
</dbReference>
<evidence type="ECO:0000313" key="17">
    <source>
        <dbReference type="Proteomes" id="UP001268819"/>
    </source>
</evidence>
<dbReference type="InterPro" id="IPR005467">
    <property type="entry name" value="His_kinase_dom"/>
</dbReference>
<keyword evidence="17" id="KW-1185">Reference proteome</keyword>
<evidence type="ECO:0000256" key="1">
    <source>
        <dbReference type="ARBA" id="ARBA00000085"/>
    </source>
</evidence>
<keyword evidence="8" id="KW-0547">Nucleotide-binding</keyword>
<keyword evidence="10" id="KW-0067">ATP-binding</keyword>
<evidence type="ECO:0000256" key="4">
    <source>
        <dbReference type="ARBA" id="ARBA00022475"/>
    </source>
</evidence>
<evidence type="ECO:0000256" key="2">
    <source>
        <dbReference type="ARBA" id="ARBA00004651"/>
    </source>
</evidence>
<dbReference type="InterPro" id="IPR036890">
    <property type="entry name" value="HATPase_C_sf"/>
</dbReference>
<dbReference type="Proteomes" id="UP001268819">
    <property type="component" value="Unassembled WGS sequence"/>
</dbReference>
<dbReference type="PANTHER" id="PTHR44936:SF9">
    <property type="entry name" value="SENSOR PROTEIN CREC"/>
    <property type="match status" value="1"/>
</dbReference>
<feature type="transmembrane region" description="Helical" evidence="13">
    <location>
        <begin position="12"/>
        <end position="30"/>
    </location>
</feature>
<gene>
    <name evidence="16" type="ORF">J2S66_001882</name>
</gene>
<protein>
    <recommendedName>
        <fullName evidence="3">histidine kinase</fullName>
        <ecNumber evidence="3">2.7.13.3</ecNumber>
    </recommendedName>
</protein>
<feature type="domain" description="Histidine kinase" evidence="14">
    <location>
        <begin position="200"/>
        <end position="394"/>
    </location>
</feature>
<dbReference type="InterPro" id="IPR003660">
    <property type="entry name" value="HAMP_dom"/>
</dbReference>
<comment type="catalytic activity">
    <reaction evidence="1">
        <text>ATP + protein L-histidine = ADP + protein N-phospho-L-histidine.</text>
        <dbReference type="EC" id="2.7.13.3"/>
    </reaction>
</comment>
<dbReference type="InterPro" id="IPR036097">
    <property type="entry name" value="HisK_dim/P_sf"/>
</dbReference>
<evidence type="ECO:0000256" key="6">
    <source>
        <dbReference type="ARBA" id="ARBA00022679"/>
    </source>
</evidence>
<evidence type="ECO:0000256" key="10">
    <source>
        <dbReference type="ARBA" id="ARBA00022840"/>
    </source>
</evidence>
<evidence type="ECO:0000256" key="7">
    <source>
        <dbReference type="ARBA" id="ARBA00022692"/>
    </source>
</evidence>
<evidence type="ECO:0000256" key="5">
    <source>
        <dbReference type="ARBA" id="ARBA00022553"/>
    </source>
</evidence>
<evidence type="ECO:0000256" key="13">
    <source>
        <dbReference type="SAM" id="Phobius"/>
    </source>
</evidence>
<keyword evidence="5" id="KW-0597">Phosphoprotein</keyword>
<keyword evidence="6" id="KW-0808">Transferase</keyword>
<dbReference type="PANTHER" id="PTHR44936">
    <property type="entry name" value="SENSOR PROTEIN CREC"/>
    <property type="match status" value="1"/>
</dbReference>
<dbReference type="PROSITE" id="PS50885">
    <property type="entry name" value="HAMP"/>
    <property type="match status" value="1"/>
</dbReference>
<keyword evidence="7 13" id="KW-0812">Transmembrane</keyword>
<dbReference type="Gene3D" id="3.30.565.10">
    <property type="entry name" value="Histidine kinase-like ATPase, C-terminal domain"/>
    <property type="match status" value="1"/>
</dbReference>
<evidence type="ECO:0000256" key="8">
    <source>
        <dbReference type="ARBA" id="ARBA00022741"/>
    </source>
</evidence>
<comment type="subcellular location">
    <subcellularLocation>
        <location evidence="2">Cell membrane</location>
        <topology evidence="2">Multi-pass membrane protein</topology>
    </subcellularLocation>
</comment>
<keyword evidence="12" id="KW-0902">Two-component regulatory system</keyword>
<evidence type="ECO:0000256" key="11">
    <source>
        <dbReference type="ARBA" id="ARBA00022989"/>
    </source>
</evidence>
<dbReference type="RefSeq" id="WP_310306266.1">
    <property type="nucleotide sequence ID" value="NZ_BAAAXB010000001.1"/>
</dbReference>
<dbReference type="SUPFAM" id="SSF47384">
    <property type="entry name" value="Homodimeric domain of signal transducing histidine kinase"/>
    <property type="match status" value="1"/>
</dbReference>
<dbReference type="EC" id="2.7.13.3" evidence="3"/>
<keyword evidence="9 16" id="KW-0418">Kinase</keyword>
<evidence type="ECO:0000313" key="16">
    <source>
        <dbReference type="EMBL" id="MDR6593498.1"/>
    </source>
</evidence>
<reference evidence="16 17" key="1">
    <citation type="submission" date="2023-07" db="EMBL/GenBank/DDBJ databases">
        <title>Sequencing the genomes of 1000 actinobacteria strains.</title>
        <authorList>
            <person name="Klenk H.-P."/>
        </authorList>
    </citation>
    <scope>NUCLEOTIDE SEQUENCE [LARGE SCALE GENOMIC DNA]</scope>
    <source>
        <strain evidence="16 17">DSM 43749</strain>
    </source>
</reference>
<comment type="caution">
    <text evidence="16">The sequence shown here is derived from an EMBL/GenBank/DDBJ whole genome shotgun (WGS) entry which is preliminary data.</text>
</comment>
<dbReference type="Gene3D" id="1.10.287.130">
    <property type="match status" value="1"/>
</dbReference>